<keyword evidence="1" id="KW-1133">Transmembrane helix</keyword>
<sequence length="196" mass="22122">MIRQLRNIARRFAADTRGTVIVETVLVLPLLIWMVLAIVVFVDAFRMQTQNIRATYTIGDALSRQLNAVAPSYLEGMQRLYTYQIGRSYPTGLRITVAYYDAEEDEHVRVWSCSTGIADDPMTQTDIDAIKDEIPQLADGDTIALIDSWMDYTPPFDMAIGAIEARLEEMRFENRIFVSPRFTGQLKLTDAGSGNC</sequence>
<organism evidence="2 3">
    <name type="scientific">Tranquillimonas rosea</name>
    <dbReference type="NCBI Taxonomy" id="641238"/>
    <lineage>
        <taxon>Bacteria</taxon>
        <taxon>Pseudomonadati</taxon>
        <taxon>Pseudomonadota</taxon>
        <taxon>Alphaproteobacteria</taxon>
        <taxon>Rhodobacterales</taxon>
        <taxon>Roseobacteraceae</taxon>
        <taxon>Tranquillimonas</taxon>
    </lineage>
</organism>
<proteinExistence type="predicted"/>
<gene>
    <name evidence="2" type="ORF">SAMN04490244_101593</name>
</gene>
<evidence type="ECO:0000313" key="3">
    <source>
        <dbReference type="Proteomes" id="UP000198885"/>
    </source>
</evidence>
<dbReference type="AlphaFoldDB" id="A0A1H9QEA7"/>
<evidence type="ECO:0000256" key="1">
    <source>
        <dbReference type="SAM" id="Phobius"/>
    </source>
</evidence>
<accession>A0A1H9QEA7</accession>
<dbReference type="OrthoDB" id="7876207at2"/>
<keyword evidence="3" id="KW-1185">Reference proteome</keyword>
<keyword evidence="1" id="KW-0812">Transmembrane</keyword>
<feature type="transmembrane region" description="Helical" evidence="1">
    <location>
        <begin position="20"/>
        <end position="42"/>
    </location>
</feature>
<dbReference type="STRING" id="641238.SAMN04490244_101593"/>
<dbReference type="Proteomes" id="UP000198885">
    <property type="component" value="Unassembled WGS sequence"/>
</dbReference>
<evidence type="ECO:0000313" key="2">
    <source>
        <dbReference type="EMBL" id="SER58794.1"/>
    </source>
</evidence>
<dbReference type="RefSeq" id="WP_092688038.1">
    <property type="nucleotide sequence ID" value="NZ_FOGU01000001.1"/>
</dbReference>
<protein>
    <submittedName>
        <fullName evidence="2">TadE-like protein</fullName>
    </submittedName>
</protein>
<keyword evidence="1" id="KW-0472">Membrane</keyword>
<name>A0A1H9QEA7_9RHOB</name>
<reference evidence="2" key="1">
    <citation type="submission" date="2016-10" db="EMBL/GenBank/DDBJ databases">
        <authorList>
            <person name="de Groot N.N."/>
        </authorList>
    </citation>
    <scope>NUCLEOTIDE SEQUENCE [LARGE SCALE GENOMIC DNA]</scope>
    <source>
        <strain evidence="2">DSM 23042</strain>
    </source>
</reference>
<dbReference type="EMBL" id="FOGU01000001">
    <property type="protein sequence ID" value="SER58794.1"/>
    <property type="molecule type" value="Genomic_DNA"/>
</dbReference>